<keyword evidence="2" id="KW-0732">Signal</keyword>
<evidence type="ECO:0000313" key="4">
    <source>
        <dbReference type="Proteomes" id="UP000218767"/>
    </source>
</evidence>
<dbReference type="EMBL" id="NVUL01000001">
    <property type="protein sequence ID" value="PCI82407.1"/>
    <property type="molecule type" value="Genomic_DNA"/>
</dbReference>
<evidence type="ECO:0000256" key="2">
    <source>
        <dbReference type="SAM" id="SignalP"/>
    </source>
</evidence>
<dbReference type="PANTHER" id="PTHR36512">
    <property type="entry name" value="D-AMINOPEPTIDASE"/>
    <property type="match status" value="1"/>
</dbReference>
<dbReference type="SUPFAM" id="SSF56266">
    <property type="entry name" value="DmpA/ArgJ-like"/>
    <property type="match status" value="1"/>
</dbReference>
<keyword evidence="3" id="KW-0378">Hydrolase</keyword>
<dbReference type="Gene3D" id="3.60.70.12">
    <property type="entry name" value="L-amino peptidase D-ALA esterase/amidase"/>
    <property type="match status" value="1"/>
</dbReference>
<dbReference type="InterPro" id="IPR016117">
    <property type="entry name" value="ArgJ-like_dom_sf"/>
</dbReference>
<dbReference type="Proteomes" id="UP000218767">
    <property type="component" value="Unassembled WGS sequence"/>
</dbReference>
<dbReference type="GO" id="GO:0004177">
    <property type="term" value="F:aminopeptidase activity"/>
    <property type="evidence" value="ECO:0007669"/>
    <property type="project" value="UniProtKB-KW"/>
</dbReference>
<evidence type="ECO:0000256" key="1">
    <source>
        <dbReference type="ARBA" id="ARBA00007068"/>
    </source>
</evidence>
<gene>
    <name evidence="3" type="ORF">COB20_00020</name>
</gene>
<dbReference type="AlphaFoldDB" id="A0A2A4XJY1"/>
<feature type="signal peptide" evidence="2">
    <location>
        <begin position="1"/>
        <end position="27"/>
    </location>
</feature>
<protein>
    <submittedName>
        <fullName evidence="3">Aminopeptidase</fullName>
    </submittedName>
</protein>
<keyword evidence="3" id="KW-0645">Protease</keyword>
<dbReference type="PANTHER" id="PTHR36512:SF3">
    <property type="entry name" value="BLR5678 PROTEIN"/>
    <property type="match status" value="1"/>
</dbReference>
<name>A0A2A4XJY1_9GAMM</name>
<feature type="chain" id="PRO_5013014838" evidence="2">
    <location>
        <begin position="28"/>
        <end position="396"/>
    </location>
</feature>
<organism evidence="3 4">
    <name type="scientific">SAR86 cluster bacterium</name>
    <dbReference type="NCBI Taxonomy" id="2030880"/>
    <lineage>
        <taxon>Bacteria</taxon>
        <taxon>Pseudomonadati</taxon>
        <taxon>Pseudomonadota</taxon>
        <taxon>Gammaproteobacteria</taxon>
        <taxon>SAR86 cluster</taxon>
    </lineage>
</organism>
<comment type="caution">
    <text evidence="3">The sequence shown here is derived from an EMBL/GenBank/DDBJ whole genome shotgun (WGS) entry which is preliminary data.</text>
</comment>
<dbReference type="InterPro" id="IPR005321">
    <property type="entry name" value="Peptidase_S58_DmpA"/>
</dbReference>
<dbReference type="Pfam" id="PF03576">
    <property type="entry name" value="Peptidase_S58"/>
    <property type="match status" value="1"/>
</dbReference>
<evidence type="ECO:0000313" key="3">
    <source>
        <dbReference type="EMBL" id="PCI82407.1"/>
    </source>
</evidence>
<sequence length="396" mass="42234">MLSKLMIRNLSVLTLLCVSSATPPALAQSESRPRAREAGVVVGVFQTGELNAITDVEGVRVGHTTVIEGDDIRTGVTAIIPAPGNLYTHPIPAWIHTGNGYGKMVGETQVREFGEIETPILLTCTLCVWSAANALKEWMYEQPGMGEHTLNPIVGETNDSRVNNMWADPIQKDQVYAALDNAKSGPVAEGSVGAGTGTQAFGWKGGIGTSSRVLPDELGGYTIGVLVQTNYGGALSINGAPVGRELGSYSYREFLEPVADTDKEDGSIMMVVATDAPLNARSLDRVAKRALMGLARTGSFASNGSGDYVIAFSTNPNVRKPRVSEVPVPIEVVVNESMTPLFAATAEATEEAIYNAIFKATTVSSSRGELRAIPIDDLMSILEKYRSLNWDQTIGR</sequence>
<keyword evidence="3" id="KW-0031">Aminopeptidase</keyword>
<reference evidence="4" key="1">
    <citation type="submission" date="2017-08" db="EMBL/GenBank/DDBJ databases">
        <title>A dynamic microbial community with high functional redundancy inhabits the cold, oxic subseafloor aquifer.</title>
        <authorList>
            <person name="Tully B.J."/>
            <person name="Wheat C.G."/>
            <person name="Glazer B.T."/>
            <person name="Huber J.A."/>
        </authorList>
    </citation>
    <scope>NUCLEOTIDE SEQUENCE [LARGE SCALE GENOMIC DNA]</scope>
</reference>
<comment type="similarity">
    <text evidence="1">Belongs to the peptidase S58 family.</text>
</comment>
<proteinExistence type="inferred from homology"/>
<accession>A0A2A4XJY1</accession>